<evidence type="ECO:0000313" key="1">
    <source>
        <dbReference type="EMBL" id="KAL3265855.1"/>
    </source>
</evidence>
<dbReference type="AlphaFoldDB" id="A0ABD2MHS0"/>
<comment type="caution">
    <text evidence="1">The sequence shown here is derived from an EMBL/GenBank/DDBJ whole genome shotgun (WGS) entry which is preliminary data.</text>
</comment>
<name>A0ABD2MHS0_9CUCU</name>
<dbReference type="EMBL" id="JABFTP020000001">
    <property type="protein sequence ID" value="KAL3265855.1"/>
    <property type="molecule type" value="Genomic_DNA"/>
</dbReference>
<sequence>MSTLPRTPQKVERSQSDTECLIQLIKKILQTVLPTEDMGHALLTKSSLDGGAAKESAKSVEDHSLVAASAVQLELLSSRLFREFYYCRETIAVAWQNTSTEKIGGAGMEVQEDESKIGH</sequence>
<protein>
    <submittedName>
        <fullName evidence="1">Uncharacterized protein</fullName>
    </submittedName>
</protein>
<dbReference type="Proteomes" id="UP001516400">
    <property type="component" value="Unassembled WGS sequence"/>
</dbReference>
<keyword evidence="2" id="KW-1185">Reference proteome</keyword>
<proteinExistence type="predicted"/>
<organism evidence="1 2">
    <name type="scientific">Cryptolaemus montrouzieri</name>
    <dbReference type="NCBI Taxonomy" id="559131"/>
    <lineage>
        <taxon>Eukaryota</taxon>
        <taxon>Metazoa</taxon>
        <taxon>Ecdysozoa</taxon>
        <taxon>Arthropoda</taxon>
        <taxon>Hexapoda</taxon>
        <taxon>Insecta</taxon>
        <taxon>Pterygota</taxon>
        <taxon>Neoptera</taxon>
        <taxon>Endopterygota</taxon>
        <taxon>Coleoptera</taxon>
        <taxon>Polyphaga</taxon>
        <taxon>Cucujiformia</taxon>
        <taxon>Coccinelloidea</taxon>
        <taxon>Coccinellidae</taxon>
        <taxon>Scymninae</taxon>
        <taxon>Scymnini</taxon>
        <taxon>Cryptolaemus</taxon>
    </lineage>
</organism>
<gene>
    <name evidence="1" type="ORF">HHI36_010051</name>
</gene>
<accession>A0ABD2MHS0</accession>
<reference evidence="1 2" key="1">
    <citation type="journal article" date="2021" name="BMC Biol.">
        <title>Horizontally acquired antibacterial genes associated with adaptive radiation of ladybird beetles.</title>
        <authorList>
            <person name="Li H.S."/>
            <person name="Tang X.F."/>
            <person name="Huang Y.H."/>
            <person name="Xu Z.Y."/>
            <person name="Chen M.L."/>
            <person name="Du X.Y."/>
            <person name="Qiu B.Y."/>
            <person name="Chen P.T."/>
            <person name="Zhang W."/>
            <person name="Slipinski A."/>
            <person name="Escalona H.E."/>
            <person name="Waterhouse R.M."/>
            <person name="Zwick A."/>
            <person name="Pang H."/>
        </authorList>
    </citation>
    <scope>NUCLEOTIDE SEQUENCE [LARGE SCALE GENOMIC DNA]</scope>
    <source>
        <strain evidence="1">SYSU2018</strain>
    </source>
</reference>
<evidence type="ECO:0000313" key="2">
    <source>
        <dbReference type="Proteomes" id="UP001516400"/>
    </source>
</evidence>